<evidence type="ECO:0000313" key="2">
    <source>
        <dbReference type="EMBL" id="ERH31807.1"/>
    </source>
</evidence>
<dbReference type="EMBL" id="AWSI01000009">
    <property type="protein sequence ID" value="ERH31807.1"/>
    <property type="molecule type" value="Genomic_DNA"/>
</dbReference>
<dbReference type="PATRIC" id="fig|1321816.3.peg.203"/>
<reference evidence="2 3" key="1">
    <citation type="submission" date="2013-08" db="EMBL/GenBank/DDBJ databases">
        <authorList>
            <person name="Weinstock G."/>
            <person name="Sodergren E."/>
            <person name="Wylie T."/>
            <person name="Fulton L."/>
            <person name="Fulton R."/>
            <person name="Fronick C."/>
            <person name="O'Laughlin M."/>
            <person name="Godfrey J."/>
            <person name="Miner T."/>
            <person name="Herter B."/>
            <person name="Appelbaum E."/>
            <person name="Cordes M."/>
            <person name="Lek S."/>
            <person name="Wollam A."/>
            <person name="Pepin K.H."/>
            <person name="Palsikar V.B."/>
            <person name="Mitreva M."/>
            <person name="Wilson R.K."/>
        </authorList>
    </citation>
    <scope>NUCLEOTIDE SEQUENCE [LARGE SCALE GENOMIC DNA]</scope>
    <source>
        <strain evidence="2 3">F0580</strain>
    </source>
</reference>
<evidence type="ECO:0000256" key="1">
    <source>
        <dbReference type="SAM" id="MobiDB-lite"/>
    </source>
</evidence>
<dbReference type="STRING" id="419015.HMPREF3214_00112"/>
<name>U1SMA0_9BIFI</name>
<evidence type="ECO:0000313" key="3">
    <source>
        <dbReference type="Proteomes" id="UP000016519"/>
    </source>
</evidence>
<gene>
    <name evidence="2" type="ORF">HMPREF9244_00245</name>
</gene>
<feature type="compositionally biased region" description="Basic and acidic residues" evidence="1">
    <location>
        <begin position="46"/>
        <end position="65"/>
    </location>
</feature>
<feature type="compositionally biased region" description="Polar residues" evidence="1">
    <location>
        <begin position="14"/>
        <end position="32"/>
    </location>
</feature>
<proteinExistence type="predicted"/>
<dbReference type="AlphaFoldDB" id="U1SMA0"/>
<sequence length="179" mass="19043">MKLPEGKYDVSYVSPINSDGSMYKTSKKTTVVVNEKTAAHSVAGDSQKEQPSESSADGKKEEKSGSTDLATSSSSTDSSASDVPQFEYIPSSQVTSEDVKAVREALKTASQNETVGVTSTDTKVTGTAVTLARSNDELQEAVKNVEASGRKAATGIVRILILRMRLNSMWARIMSLGLT</sequence>
<protein>
    <submittedName>
        <fullName evidence="2">Uncharacterized protein</fullName>
    </submittedName>
</protein>
<organism evidence="2 3">
    <name type="scientific">Alloscardovia omnicolens F0580</name>
    <dbReference type="NCBI Taxonomy" id="1321816"/>
    <lineage>
        <taxon>Bacteria</taxon>
        <taxon>Bacillati</taxon>
        <taxon>Actinomycetota</taxon>
        <taxon>Actinomycetes</taxon>
        <taxon>Bifidobacteriales</taxon>
        <taxon>Bifidobacteriaceae</taxon>
        <taxon>Alloscardovia</taxon>
    </lineage>
</organism>
<dbReference type="Proteomes" id="UP000016519">
    <property type="component" value="Unassembled WGS sequence"/>
</dbReference>
<feature type="compositionally biased region" description="Low complexity" evidence="1">
    <location>
        <begin position="66"/>
        <end position="82"/>
    </location>
</feature>
<comment type="caution">
    <text evidence="2">The sequence shown here is derived from an EMBL/GenBank/DDBJ whole genome shotgun (WGS) entry which is preliminary data.</text>
</comment>
<dbReference type="HOGENOM" id="CLU_1500495_0_0_11"/>
<keyword evidence="3" id="KW-1185">Reference proteome</keyword>
<accession>U1SMA0</accession>
<feature type="region of interest" description="Disordered" evidence="1">
    <location>
        <begin position="1"/>
        <end position="94"/>
    </location>
</feature>